<dbReference type="EMBL" id="FSQZ01000001">
    <property type="protein sequence ID" value="SIN76541.1"/>
    <property type="molecule type" value="Genomic_DNA"/>
</dbReference>
<dbReference type="SMART" id="SM01001">
    <property type="entry name" value="AIRC"/>
    <property type="match status" value="1"/>
</dbReference>
<dbReference type="PIRSF" id="PIRSF001338">
    <property type="entry name" value="AIR_carboxylase"/>
    <property type="match status" value="1"/>
</dbReference>
<evidence type="ECO:0000259" key="6">
    <source>
        <dbReference type="SMART" id="SM01001"/>
    </source>
</evidence>
<feature type="binding site" evidence="3">
    <location>
        <position position="12"/>
    </location>
    <ligand>
        <name>substrate</name>
    </ligand>
</feature>
<evidence type="ECO:0000256" key="4">
    <source>
        <dbReference type="PIRNR" id="PIRNR001338"/>
    </source>
</evidence>
<evidence type="ECO:0000256" key="3">
    <source>
        <dbReference type="HAMAP-Rule" id="MF_01929"/>
    </source>
</evidence>
<comment type="caution">
    <text evidence="7">The sequence shown here is derived from an EMBL/GenBank/DDBJ whole genome shotgun (WGS) entry which is preliminary data.</text>
</comment>
<evidence type="ECO:0000256" key="1">
    <source>
        <dbReference type="ARBA" id="ARBA00022755"/>
    </source>
</evidence>
<dbReference type="PANTHER" id="PTHR23046">
    <property type="entry name" value="PHOSPHORIBOSYLAMINOIMIDAZOLE CARBOXYLASE CATALYTIC SUBUNIT"/>
    <property type="match status" value="1"/>
</dbReference>
<keyword evidence="2 3" id="KW-0413">Isomerase</keyword>
<keyword evidence="5" id="KW-0812">Transmembrane</keyword>
<comment type="function">
    <text evidence="3 4">Catalyzes the conversion of N5-carboxyaminoimidazole ribonucleotide (N5-CAIR) to 4-carboxy-5-aminoimidazole ribonucleotide (CAIR).</text>
</comment>
<sequence>MDRPLVGIVMGSNSDLDKLRGAFDIFNELDVPFEVTVASAHRTPDDAANYAKNARDRGIKVIIAAAGLSAALPGVLAAHTTLPVIGLPLEAGPLKGVDALLSIAQMPPGVPVAAVGIGGAINAALLAIEMLCLYDRSFEDKIREYRDKSSEKVLKARKDLGDLPTAPIEAFS</sequence>
<dbReference type="RefSeq" id="WP_074199953.1">
    <property type="nucleotide sequence ID" value="NZ_FSQZ01000001.1"/>
</dbReference>
<dbReference type="PANTHER" id="PTHR23046:SF2">
    <property type="entry name" value="PHOSPHORIBOSYLAMINOIMIDAZOLE CARBOXYLASE"/>
    <property type="match status" value="1"/>
</dbReference>
<dbReference type="InterPro" id="IPR024694">
    <property type="entry name" value="PurE_prokaryotes"/>
</dbReference>
<feature type="transmembrane region" description="Helical" evidence="5">
    <location>
        <begin position="109"/>
        <end position="134"/>
    </location>
</feature>
<dbReference type="Pfam" id="PF00731">
    <property type="entry name" value="AIRC"/>
    <property type="match status" value="1"/>
</dbReference>
<keyword evidence="1 3" id="KW-0658">Purine biosynthesis</keyword>
<dbReference type="Proteomes" id="UP000185093">
    <property type="component" value="Unassembled WGS sequence"/>
</dbReference>
<dbReference type="EC" id="5.4.99.18" evidence="3 4"/>
<keyword evidence="5" id="KW-1133">Transmembrane helix</keyword>
<dbReference type="HAMAP" id="MF_01929">
    <property type="entry name" value="PurE_classI"/>
    <property type="match status" value="1"/>
</dbReference>
<feature type="binding site" evidence="3">
    <location>
        <position position="42"/>
    </location>
    <ligand>
        <name>substrate</name>
    </ligand>
</feature>
<evidence type="ECO:0000313" key="7">
    <source>
        <dbReference type="EMBL" id="SIN76541.1"/>
    </source>
</evidence>
<evidence type="ECO:0000256" key="5">
    <source>
        <dbReference type="SAM" id="Phobius"/>
    </source>
</evidence>
<accession>A0ABY1JF25</accession>
<comment type="similarity">
    <text evidence="3">Belongs to the AIR carboxylase family. Class I subfamily.</text>
</comment>
<dbReference type="NCBIfam" id="TIGR01162">
    <property type="entry name" value="purE"/>
    <property type="match status" value="1"/>
</dbReference>
<feature type="binding site" evidence="3">
    <location>
        <position position="15"/>
    </location>
    <ligand>
        <name>substrate</name>
    </ligand>
</feature>
<reference evidence="7 8" key="1">
    <citation type="submission" date="2016-11" db="EMBL/GenBank/DDBJ databases">
        <authorList>
            <person name="Varghese N."/>
            <person name="Submissions S."/>
        </authorList>
    </citation>
    <scope>NUCLEOTIDE SEQUENCE [LARGE SCALE GENOMIC DNA]</scope>
    <source>
        <strain evidence="7 8">DSM 20664</strain>
    </source>
</reference>
<keyword evidence="8" id="KW-1185">Reference proteome</keyword>
<protein>
    <recommendedName>
        <fullName evidence="3 4">N5-carboxyaminoimidazole ribonucleotide mutase</fullName>
        <shortName evidence="3 4">N5-CAIR mutase</shortName>
        <ecNumber evidence="3 4">5.4.99.18</ecNumber>
    </recommendedName>
    <alternativeName>
        <fullName evidence="3">5-(carboxyamino)imidazole ribonucleotide mutase</fullName>
    </alternativeName>
</protein>
<keyword evidence="5" id="KW-0472">Membrane</keyword>
<dbReference type="SUPFAM" id="SSF52255">
    <property type="entry name" value="N5-CAIR mutase (phosphoribosylaminoimidazole carboxylase, PurE)"/>
    <property type="match status" value="1"/>
</dbReference>
<organism evidence="7 8">
    <name type="scientific">Acetomicrobium flavidum</name>
    <dbReference type="NCBI Taxonomy" id="49896"/>
    <lineage>
        <taxon>Bacteria</taxon>
        <taxon>Thermotogati</taxon>
        <taxon>Synergistota</taxon>
        <taxon>Synergistia</taxon>
        <taxon>Synergistales</taxon>
        <taxon>Acetomicrobiaceae</taxon>
        <taxon>Acetomicrobium</taxon>
    </lineage>
</organism>
<feature type="transmembrane region" description="Helical" evidence="5">
    <location>
        <begin position="61"/>
        <end position="89"/>
    </location>
</feature>
<dbReference type="Gene3D" id="3.40.50.1970">
    <property type="match status" value="1"/>
</dbReference>
<name>A0ABY1JF25_9BACT</name>
<feature type="domain" description="PurE" evidence="6">
    <location>
        <begin position="4"/>
        <end position="153"/>
    </location>
</feature>
<comment type="pathway">
    <text evidence="3 4">Purine metabolism; IMP biosynthesis via de novo pathway; 5-amino-1-(5-phospho-D-ribosyl)imidazole-4-carboxylate from 5-amino-1-(5-phospho-D-ribosyl)imidazole (N5-CAIR route): step 2/2.</text>
</comment>
<dbReference type="InterPro" id="IPR000031">
    <property type="entry name" value="PurE_dom"/>
</dbReference>
<proteinExistence type="inferred from homology"/>
<gene>
    <name evidence="3" type="primary">purE</name>
    <name evidence="7" type="ORF">SAMN05444368_1791</name>
</gene>
<evidence type="ECO:0000256" key="2">
    <source>
        <dbReference type="ARBA" id="ARBA00023235"/>
    </source>
</evidence>
<dbReference type="InterPro" id="IPR033747">
    <property type="entry name" value="PurE_ClassI"/>
</dbReference>
<evidence type="ECO:0000313" key="8">
    <source>
        <dbReference type="Proteomes" id="UP000185093"/>
    </source>
</evidence>
<comment type="catalytic activity">
    <reaction evidence="3 4">
        <text>5-carboxyamino-1-(5-phospho-D-ribosyl)imidazole + H(+) = 5-amino-1-(5-phospho-D-ribosyl)imidazole-4-carboxylate</text>
        <dbReference type="Rhea" id="RHEA:13193"/>
        <dbReference type="ChEBI" id="CHEBI:15378"/>
        <dbReference type="ChEBI" id="CHEBI:58730"/>
        <dbReference type="ChEBI" id="CHEBI:77657"/>
        <dbReference type="EC" id="5.4.99.18"/>
    </reaction>
</comment>